<reference evidence="1" key="1">
    <citation type="journal article" date="2015" name="Nature">
        <title>Complex archaea that bridge the gap between prokaryotes and eukaryotes.</title>
        <authorList>
            <person name="Spang A."/>
            <person name="Saw J.H."/>
            <person name="Jorgensen S.L."/>
            <person name="Zaremba-Niedzwiedzka K."/>
            <person name="Martijn J."/>
            <person name="Lind A.E."/>
            <person name="van Eijk R."/>
            <person name="Schleper C."/>
            <person name="Guy L."/>
            <person name="Ettema T.J."/>
        </authorList>
    </citation>
    <scope>NUCLEOTIDE SEQUENCE</scope>
</reference>
<dbReference type="Pfam" id="PF08856">
    <property type="entry name" value="DUF1826"/>
    <property type="match status" value="1"/>
</dbReference>
<organism evidence="1">
    <name type="scientific">marine sediment metagenome</name>
    <dbReference type="NCBI Taxonomy" id="412755"/>
    <lineage>
        <taxon>unclassified sequences</taxon>
        <taxon>metagenomes</taxon>
        <taxon>ecological metagenomes</taxon>
    </lineage>
</organism>
<evidence type="ECO:0000313" key="1">
    <source>
        <dbReference type="EMBL" id="KKN66503.1"/>
    </source>
</evidence>
<sequence>MNASSLKINNDEFDTVCSANDPAILAEIYQESVNLCIWQRQLSKSVTDYVDWLLATASNRELRIIAESNDVISVILNALPAHDGLSALAGDINVLATMFADLFDLKRIGIRLSILDRNMCPRFHTDNLPCRLVSTYAGSGTQWLPEYSVDRSKLGHGAGGVPDKVSGIYSHLSHIQQFNAGDVGLLKGAGWLGNETRAIVHRSPEIATGDKRLLLTLDFGD</sequence>
<dbReference type="AlphaFoldDB" id="A0A0F9VL26"/>
<gene>
    <name evidence="1" type="ORF">LCGC14_0471080</name>
</gene>
<dbReference type="InterPro" id="IPR014955">
    <property type="entry name" value="DUF1826"/>
</dbReference>
<protein>
    <recommendedName>
        <fullName evidence="2">Succinylglutamate desuccinylase</fullName>
    </recommendedName>
</protein>
<accession>A0A0F9VL26</accession>
<name>A0A0F9VL26_9ZZZZ</name>
<comment type="caution">
    <text evidence="1">The sequence shown here is derived from an EMBL/GenBank/DDBJ whole genome shotgun (WGS) entry which is preliminary data.</text>
</comment>
<dbReference type="EMBL" id="LAZR01000499">
    <property type="protein sequence ID" value="KKN66503.1"/>
    <property type="molecule type" value="Genomic_DNA"/>
</dbReference>
<proteinExistence type="predicted"/>
<evidence type="ECO:0008006" key="2">
    <source>
        <dbReference type="Google" id="ProtNLM"/>
    </source>
</evidence>